<dbReference type="OrthoDB" id="9789139at2"/>
<dbReference type="GeneID" id="302995511"/>
<protein>
    <submittedName>
        <fullName evidence="1">DGQHR domain-containing protein</fullName>
    </submittedName>
</protein>
<dbReference type="RefSeq" id="WP_134843616.1">
    <property type="nucleotide sequence ID" value="NZ_SGVY01000022.1"/>
</dbReference>
<dbReference type="AlphaFoldDB" id="A0A4Y8VIE2"/>
<dbReference type="InterPro" id="IPR017601">
    <property type="entry name" value="DGQHR-contain_dom"/>
</dbReference>
<dbReference type="EMBL" id="SGVY01000022">
    <property type="protein sequence ID" value="TFH80213.1"/>
    <property type="molecule type" value="Genomic_DNA"/>
</dbReference>
<proteinExistence type="predicted"/>
<dbReference type="Pfam" id="PF14072">
    <property type="entry name" value="DndB"/>
    <property type="match status" value="1"/>
</dbReference>
<gene>
    <name evidence="1" type="ORF">EXN75_09450</name>
</gene>
<name>A0A4Y8VIE2_9BACT</name>
<reference evidence="1 2" key="1">
    <citation type="submission" date="2019-02" db="EMBL/GenBank/DDBJ databases">
        <title>Draft Genome Sequence of the Prevotella sp. BCRC 81118, Isolated from Human Feces.</title>
        <authorList>
            <person name="Huang C.-H."/>
        </authorList>
    </citation>
    <scope>NUCLEOTIDE SEQUENCE [LARGE SCALE GENOMIC DNA]</scope>
    <source>
        <strain evidence="1 2">BCRC 81118</strain>
    </source>
</reference>
<organism evidence="1 2">
    <name type="scientific">Segatella hominis</name>
    <dbReference type="NCBI Taxonomy" id="2518605"/>
    <lineage>
        <taxon>Bacteria</taxon>
        <taxon>Pseudomonadati</taxon>
        <taxon>Bacteroidota</taxon>
        <taxon>Bacteroidia</taxon>
        <taxon>Bacteroidales</taxon>
        <taxon>Prevotellaceae</taxon>
        <taxon>Segatella</taxon>
    </lineage>
</organism>
<sequence length="395" mass="46318">MKVNVLSGDERSQKLLLQACVPFMDLKDNARFFYREDPNQNPYKIRTGKEDEYYQRKIDENRVSKIKKYIRTTILGDYRKQNVAVIFPTAMLLAFTIDDTRFSIGDTPDLVMPQDFYIVDGQHRLYSMIKLYEDVSGFMKTEEDIIVKEYLEKFRFNCTIMMNFDTWEQAQVFAEVNFNQKRVSRSLYYDIYGMNYSEDSTDKEKNFIYISHNLVKFMNTNPDSPFYQKIKMLGSGQGFVSQACMAEALMRHMSSPQGIWYVDFSKISEKPRYRYMASELISFYTVVTKCFPDYWPICMKHRSILSKTTGVGAMIRLMGYIHVSFLNDEIRQGLHKYDGYFYEPYINKVENILSALKDKSESLFSFKGDFSGTGGRGLELALYNKMCEILNEKLG</sequence>
<dbReference type="NCBIfam" id="TIGR03187">
    <property type="entry name" value="DGQHR"/>
    <property type="match status" value="1"/>
</dbReference>
<keyword evidence="2" id="KW-1185">Reference proteome</keyword>
<evidence type="ECO:0000313" key="1">
    <source>
        <dbReference type="EMBL" id="TFH80213.1"/>
    </source>
</evidence>
<evidence type="ECO:0000313" key="2">
    <source>
        <dbReference type="Proteomes" id="UP000297872"/>
    </source>
</evidence>
<accession>A0A4Y8VIE2</accession>
<dbReference type="InterPro" id="IPR017642">
    <property type="entry name" value="DNA_S_mod_DndB"/>
</dbReference>
<dbReference type="Proteomes" id="UP000297872">
    <property type="component" value="Unassembled WGS sequence"/>
</dbReference>
<dbReference type="CDD" id="cd16413">
    <property type="entry name" value="DGQHR_domain"/>
    <property type="match status" value="1"/>
</dbReference>
<comment type="caution">
    <text evidence="1">The sequence shown here is derived from an EMBL/GenBank/DDBJ whole genome shotgun (WGS) entry which is preliminary data.</text>
</comment>